<reference evidence="2 3" key="1">
    <citation type="submission" date="2019-01" db="EMBL/GenBank/DDBJ databases">
        <title>Intercellular communication is required for trap formation in the nematode-trapping fungus Duddingtonia flagrans.</title>
        <authorList>
            <person name="Youssar L."/>
            <person name="Wernet V."/>
            <person name="Hensel N."/>
            <person name="Hildebrandt H.-G."/>
            <person name="Fischer R."/>
        </authorList>
    </citation>
    <scope>NUCLEOTIDE SEQUENCE [LARGE SCALE GENOMIC DNA]</scope>
    <source>
        <strain evidence="2 3">CBS H-5679</strain>
    </source>
</reference>
<dbReference type="Gene3D" id="3.40.390.10">
    <property type="entry name" value="Collagenase (Catalytic Domain)"/>
    <property type="match status" value="1"/>
</dbReference>
<keyword evidence="3" id="KW-1185">Reference proteome</keyword>
<dbReference type="STRING" id="97331.A0A437A1N6"/>
<name>A0A437A1N6_ARTFL</name>
<evidence type="ECO:0000313" key="2">
    <source>
        <dbReference type="EMBL" id="RVD85032.1"/>
    </source>
</evidence>
<dbReference type="GeneID" id="93585675"/>
<dbReference type="Gene3D" id="2.120.10.70">
    <property type="entry name" value="Fucose-specific lectin"/>
    <property type="match status" value="1"/>
</dbReference>
<organism evidence="2 3">
    <name type="scientific">Arthrobotrys flagrans</name>
    <name type="common">Nematode-trapping fungus</name>
    <name type="synonym">Trichothecium flagrans</name>
    <dbReference type="NCBI Taxonomy" id="97331"/>
    <lineage>
        <taxon>Eukaryota</taxon>
        <taxon>Fungi</taxon>
        <taxon>Dikarya</taxon>
        <taxon>Ascomycota</taxon>
        <taxon>Pezizomycotina</taxon>
        <taxon>Orbiliomycetes</taxon>
        <taxon>Orbiliales</taxon>
        <taxon>Orbiliaceae</taxon>
        <taxon>Arthrobotrys</taxon>
    </lineage>
</organism>
<sequence length="605" mass="69204">MPSSEEARKEACLQLFHCENELPQGQMRLIVDRNHMWTNGMTLTVTFYDDPEQHSMVIHPKTPRYRHLVEHYASMWERWANIKFKFVDDDSAIIRITSAKDGSYSAVGTTATDGSYDNRRTMNLDLDCNDPVLNFSRTVSHEFGHAIGCKHEQLNPNADLHWIPENVVKWYHDHTSWKEKSKVYHAYYNFEPMAEARGFESSQWDPKSIMHYPLRRDWTREGVVVERSKVLSEMDKKWIGKKYPFSDSPVTGAGADKLLDRTSYAVIEGFEYRAAKMYLNLFCQSDSYSLYRVTYLFKNGSPQVIESDWDTERIELPLHGAAAPAPGTPLTAIGYRIGDFKQIVHLFYLDREDYIRDCIFVNGELKCTNELNAKAASYSRLSAVNWRGEDEEHIRLFYQSEQDDHIQEYVGLAKWNGHTSAVTWSMGAYVNIGNEHPLPGSGLSFVNLTWDSACIRGFYQNTEGNIRETKFTGGKWSVTPNWMVYVVPYATSFAAMASKKKGVEGNPILYYRNREYPISDDQYIYKVDPSSGETEAEAVSSTKIGHNSRMAFVDSDIGRRLFFTSPDGKLVEKVSPKHGESSAAAERVKFDWISILENGGGDDGW</sequence>
<dbReference type="VEuPathDB" id="FungiDB:DFL_003364"/>
<dbReference type="InterPro" id="IPR001506">
    <property type="entry name" value="Peptidase_M12A"/>
</dbReference>
<feature type="domain" description="Peptidase M12A" evidence="1">
    <location>
        <begin position="63"/>
        <end position="213"/>
    </location>
</feature>
<dbReference type="Proteomes" id="UP000283090">
    <property type="component" value="Unassembled WGS sequence"/>
</dbReference>
<comment type="caution">
    <text evidence="2">The sequence shown here is derived from an EMBL/GenBank/DDBJ whole genome shotgun (WGS) entry which is preliminary data.</text>
</comment>
<protein>
    <recommendedName>
        <fullName evidence="1">Peptidase M12A domain-containing protein</fullName>
    </recommendedName>
</protein>
<dbReference type="GO" id="GO:0004222">
    <property type="term" value="F:metalloendopeptidase activity"/>
    <property type="evidence" value="ECO:0007669"/>
    <property type="project" value="InterPro"/>
</dbReference>
<dbReference type="GO" id="GO:0006508">
    <property type="term" value="P:proteolysis"/>
    <property type="evidence" value="ECO:0007669"/>
    <property type="project" value="InterPro"/>
</dbReference>
<dbReference type="RefSeq" id="XP_067490576.1">
    <property type="nucleotide sequence ID" value="XM_067632293.1"/>
</dbReference>
<dbReference type="InterPro" id="IPR024079">
    <property type="entry name" value="MetalloPept_cat_dom_sf"/>
</dbReference>
<evidence type="ECO:0000259" key="1">
    <source>
        <dbReference type="Pfam" id="PF01400"/>
    </source>
</evidence>
<proteinExistence type="predicted"/>
<evidence type="ECO:0000313" key="3">
    <source>
        <dbReference type="Proteomes" id="UP000283090"/>
    </source>
</evidence>
<dbReference type="SUPFAM" id="SSF55486">
    <property type="entry name" value="Metalloproteases ('zincins'), catalytic domain"/>
    <property type="match status" value="1"/>
</dbReference>
<accession>A0A437A1N6</accession>
<dbReference type="AlphaFoldDB" id="A0A437A1N6"/>
<dbReference type="Pfam" id="PF01400">
    <property type="entry name" value="Astacin"/>
    <property type="match status" value="1"/>
</dbReference>
<dbReference type="EMBL" id="SAEB01000006">
    <property type="protein sequence ID" value="RVD85032.1"/>
    <property type="molecule type" value="Genomic_DNA"/>
</dbReference>
<dbReference type="OrthoDB" id="291007at2759"/>
<dbReference type="SUPFAM" id="SSF89372">
    <property type="entry name" value="Fucose-specific lectin"/>
    <property type="match status" value="1"/>
</dbReference>
<gene>
    <name evidence="2" type="ORF">DFL_003364</name>
</gene>